<gene>
    <name evidence="1" type="ORF">F0361_04135</name>
</gene>
<dbReference type="Proteomes" id="UP000323188">
    <property type="component" value="Unassembled WGS sequence"/>
</dbReference>
<dbReference type="AlphaFoldDB" id="A0A5B2TWR4"/>
<protein>
    <submittedName>
        <fullName evidence="1">Uncharacterized protein</fullName>
    </submittedName>
</protein>
<proteinExistence type="predicted"/>
<organism evidence="1 2">
    <name type="scientific">Maribacter flavus</name>
    <dbReference type="NCBI Taxonomy" id="1658664"/>
    <lineage>
        <taxon>Bacteria</taxon>
        <taxon>Pseudomonadati</taxon>
        <taxon>Bacteroidota</taxon>
        <taxon>Flavobacteriia</taxon>
        <taxon>Flavobacteriales</taxon>
        <taxon>Flavobacteriaceae</taxon>
        <taxon>Maribacter</taxon>
    </lineage>
</organism>
<comment type="caution">
    <text evidence="1">The sequence shown here is derived from an EMBL/GenBank/DDBJ whole genome shotgun (WGS) entry which is preliminary data.</text>
</comment>
<evidence type="ECO:0000313" key="2">
    <source>
        <dbReference type="Proteomes" id="UP000323188"/>
    </source>
</evidence>
<name>A0A5B2TWR4_9FLAO</name>
<evidence type="ECO:0000313" key="1">
    <source>
        <dbReference type="EMBL" id="KAA2218822.1"/>
    </source>
</evidence>
<dbReference type="EMBL" id="VUOE01000001">
    <property type="protein sequence ID" value="KAA2218822.1"/>
    <property type="molecule type" value="Genomic_DNA"/>
</dbReference>
<dbReference type="RefSeq" id="WP_154917336.1">
    <property type="nucleotide sequence ID" value="NZ_VUOE01000001.1"/>
</dbReference>
<sequence length="137" mass="15954">MKQSFLKYSLPLMLTLLCGLYFVHSNLKVEDSIKLDSKEAFSQFKDVDQHAQVAINPSYSDKKLAIEVAETEEQEEEIRHKFPTEHGRYLGGISAALLRTQFIWHIRFDSQKSLVAFSASDTTSLFRRYIKYQVFRL</sequence>
<accession>A0A5B2TWR4</accession>
<reference evidence="1 2" key="1">
    <citation type="submission" date="2019-09" db="EMBL/GenBank/DDBJ databases">
        <authorList>
            <person name="Khan S.A."/>
            <person name="Jeon C.O."/>
            <person name="Chun B.H."/>
            <person name="Jeong S.E."/>
        </authorList>
    </citation>
    <scope>NUCLEOTIDE SEQUENCE [LARGE SCALE GENOMIC DNA]</scope>
    <source>
        <strain evidence="1 2">KCTC 42508</strain>
    </source>
</reference>